<feature type="transmembrane region" description="Helical" evidence="1">
    <location>
        <begin position="12"/>
        <end position="32"/>
    </location>
</feature>
<dbReference type="EMBL" id="PYWC01000034">
    <property type="protein sequence ID" value="PWW76353.1"/>
    <property type="molecule type" value="Genomic_DNA"/>
</dbReference>
<protein>
    <submittedName>
        <fullName evidence="2">Uncharacterized protein</fullName>
    </submittedName>
</protein>
<keyword evidence="1" id="KW-0812">Transmembrane</keyword>
<organism evidence="2 3">
    <name type="scientific">Tuber magnatum</name>
    <name type="common">white Piedmont truffle</name>
    <dbReference type="NCBI Taxonomy" id="42249"/>
    <lineage>
        <taxon>Eukaryota</taxon>
        <taxon>Fungi</taxon>
        <taxon>Dikarya</taxon>
        <taxon>Ascomycota</taxon>
        <taxon>Pezizomycotina</taxon>
        <taxon>Pezizomycetes</taxon>
        <taxon>Pezizales</taxon>
        <taxon>Tuberaceae</taxon>
        <taxon>Tuber</taxon>
    </lineage>
</organism>
<evidence type="ECO:0000313" key="3">
    <source>
        <dbReference type="Proteomes" id="UP000246991"/>
    </source>
</evidence>
<proteinExistence type="predicted"/>
<evidence type="ECO:0000313" key="2">
    <source>
        <dbReference type="EMBL" id="PWW76353.1"/>
    </source>
</evidence>
<dbReference type="Proteomes" id="UP000246991">
    <property type="component" value="Unassembled WGS sequence"/>
</dbReference>
<name>A0A317SPR4_9PEZI</name>
<gene>
    <name evidence="2" type="ORF">C7212DRAFT_343553</name>
</gene>
<keyword evidence="1" id="KW-0472">Membrane</keyword>
<dbReference type="AlphaFoldDB" id="A0A317SPR4"/>
<evidence type="ECO:0000256" key="1">
    <source>
        <dbReference type="SAM" id="Phobius"/>
    </source>
</evidence>
<reference evidence="2 3" key="1">
    <citation type="submission" date="2018-03" db="EMBL/GenBank/DDBJ databases">
        <title>Genomes of Pezizomycetes fungi and the evolution of truffles.</title>
        <authorList>
            <person name="Murat C."/>
            <person name="Payen T."/>
            <person name="Noel B."/>
            <person name="Kuo A."/>
            <person name="Martin F.M."/>
        </authorList>
    </citation>
    <scope>NUCLEOTIDE SEQUENCE [LARGE SCALE GENOMIC DNA]</scope>
    <source>
        <strain evidence="2">091103-1</strain>
    </source>
</reference>
<sequence>MAEQPGDEFRTAEIVAITVGILAMLIALAQLLRTLQPTGPLLPVAEKGPRVALVSGFFYQINIQNVGLRENPQSGGLSTAHDETEANITGRNIGYRGTGQRDIAPGEWGRMIMGQRGRVRRNRELSFLGRIVGEEGEGEALSAL</sequence>
<keyword evidence="1" id="KW-1133">Transmembrane helix</keyword>
<comment type="caution">
    <text evidence="2">The sequence shown here is derived from an EMBL/GenBank/DDBJ whole genome shotgun (WGS) entry which is preliminary data.</text>
</comment>
<keyword evidence="3" id="KW-1185">Reference proteome</keyword>
<accession>A0A317SPR4</accession>